<keyword evidence="10" id="KW-0325">Glycoprotein</keyword>
<dbReference type="AlphaFoldDB" id="A0AAQ3PFC6"/>
<evidence type="ECO:0000256" key="7">
    <source>
        <dbReference type="ARBA" id="ARBA00022777"/>
    </source>
</evidence>
<feature type="domain" description="Protein kinase" evidence="16">
    <location>
        <begin position="428"/>
        <end position="709"/>
    </location>
</feature>
<dbReference type="GO" id="GO:0007166">
    <property type="term" value="P:cell surface receptor signaling pathway"/>
    <property type="evidence" value="ECO:0007669"/>
    <property type="project" value="InterPro"/>
</dbReference>
<accession>A0AAQ3PFC6</accession>
<keyword evidence="14" id="KW-0472">Membrane</keyword>
<evidence type="ECO:0000256" key="11">
    <source>
        <dbReference type="PROSITE-ProRule" id="PRU00076"/>
    </source>
</evidence>
<dbReference type="GO" id="GO:0004674">
    <property type="term" value="F:protein serine/threonine kinase activity"/>
    <property type="evidence" value="ECO:0007669"/>
    <property type="project" value="UniProtKB-KW"/>
</dbReference>
<evidence type="ECO:0000259" key="17">
    <source>
        <dbReference type="PROSITE" id="PS50026"/>
    </source>
</evidence>
<dbReference type="GO" id="GO:0005524">
    <property type="term" value="F:ATP binding"/>
    <property type="evidence" value="ECO:0007669"/>
    <property type="project" value="UniProtKB-UniRule"/>
</dbReference>
<keyword evidence="3 11" id="KW-0245">EGF-like domain</keyword>
<feature type="binding site" evidence="12">
    <location>
        <position position="456"/>
    </location>
    <ligand>
        <name>ATP</name>
        <dbReference type="ChEBI" id="CHEBI:30616"/>
    </ligand>
</feature>
<dbReference type="InterPro" id="IPR018097">
    <property type="entry name" value="EGF_Ca-bd_CS"/>
</dbReference>
<evidence type="ECO:0000256" key="6">
    <source>
        <dbReference type="ARBA" id="ARBA00022741"/>
    </source>
</evidence>
<dbReference type="SUPFAM" id="SSF56112">
    <property type="entry name" value="Protein kinase-like (PK-like)"/>
    <property type="match status" value="2"/>
</dbReference>
<dbReference type="GO" id="GO:0005509">
    <property type="term" value="F:calcium ion binding"/>
    <property type="evidence" value="ECO:0007669"/>
    <property type="project" value="InterPro"/>
</dbReference>
<dbReference type="InterPro" id="IPR049883">
    <property type="entry name" value="NOTCH1_EGF-like"/>
</dbReference>
<dbReference type="PANTHER" id="PTHR27005">
    <property type="entry name" value="WALL-ASSOCIATED RECEPTOR KINASE-LIKE 21"/>
    <property type="match status" value="1"/>
</dbReference>
<evidence type="ECO:0000256" key="8">
    <source>
        <dbReference type="ARBA" id="ARBA00022840"/>
    </source>
</evidence>
<dbReference type="InterPro" id="IPR025287">
    <property type="entry name" value="WAK_GUB"/>
</dbReference>
<dbReference type="Pfam" id="PF13947">
    <property type="entry name" value="GUB_WAK_bind"/>
    <property type="match status" value="1"/>
</dbReference>
<reference evidence="18 19" key="1">
    <citation type="submission" date="2024-02" db="EMBL/GenBank/DDBJ databases">
        <title>High-quality chromosome-scale genome assembly of Pensacola bahiagrass (Paspalum notatum Flugge var. saurae).</title>
        <authorList>
            <person name="Vega J.M."/>
            <person name="Podio M."/>
            <person name="Orjuela J."/>
            <person name="Siena L.A."/>
            <person name="Pessino S.C."/>
            <person name="Combes M.C."/>
            <person name="Mariac C."/>
            <person name="Albertini E."/>
            <person name="Pupilli F."/>
            <person name="Ortiz J.P.A."/>
            <person name="Leblanc O."/>
        </authorList>
    </citation>
    <scope>NUCLEOTIDE SEQUENCE [LARGE SCALE GENOMIC DNA]</scope>
    <source>
        <strain evidence="18">R1</strain>
        <tissue evidence="18">Leaf</tissue>
    </source>
</reference>
<dbReference type="GO" id="GO:0030247">
    <property type="term" value="F:polysaccharide binding"/>
    <property type="evidence" value="ECO:0007669"/>
    <property type="project" value="InterPro"/>
</dbReference>
<comment type="subcellular location">
    <subcellularLocation>
        <location evidence="1">Membrane</location>
        <topology evidence="1">Single-pass type I membrane protein</topology>
    </subcellularLocation>
</comment>
<dbReference type="Pfam" id="PF07714">
    <property type="entry name" value="PK_Tyr_Ser-Thr"/>
    <property type="match status" value="1"/>
</dbReference>
<dbReference type="PROSITE" id="PS00010">
    <property type="entry name" value="ASX_HYDROXYL"/>
    <property type="match status" value="1"/>
</dbReference>
<dbReference type="CDD" id="cd14066">
    <property type="entry name" value="STKc_IRAK"/>
    <property type="match status" value="1"/>
</dbReference>
<keyword evidence="9" id="KW-1015">Disulfide bond</keyword>
<evidence type="ECO:0000256" key="12">
    <source>
        <dbReference type="PROSITE-ProRule" id="PRU10141"/>
    </source>
</evidence>
<dbReference type="InterPro" id="IPR000719">
    <property type="entry name" value="Prot_kinase_dom"/>
</dbReference>
<dbReference type="SMART" id="SM00181">
    <property type="entry name" value="EGF"/>
    <property type="match status" value="2"/>
</dbReference>
<dbReference type="GO" id="GO:0005886">
    <property type="term" value="C:plasma membrane"/>
    <property type="evidence" value="ECO:0007669"/>
    <property type="project" value="TreeGrafter"/>
</dbReference>
<dbReference type="PROSITE" id="PS50011">
    <property type="entry name" value="PROTEIN_KINASE_DOM"/>
    <property type="match status" value="1"/>
</dbReference>
<dbReference type="CDD" id="cd00054">
    <property type="entry name" value="EGF_CA"/>
    <property type="match status" value="1"/>
</dbReference>
<sequence length="970" mass="108951">MKYPATRLSLFFFRPLLMLCLPAVVWLLTAAAAADDVPPPPTPVAHRPGCPSKCGDVDIPYPFGIGDQCAIHHGFTMNCTAVNGTDRPFKGPFEVTSISVLDAKATMKMNISGQCFDSQMNRKLSTWYENFTNTPFRFSTEDNKIFVIGCNSLAYITSEYYSIGCLSQCYGYPRNASSCSSGAGCCEADVPTDMGYCRPYFNPDYNSTGCSYSVVMETKAFSYSTAYRQRPTAFWDAYNGRVPVVFDWVIRPYTCEDAKTNFSSSYACVSQKSECVNTTNRRKGYRCKCMDGYQGNPYVNGGCIDINECLQNTTNTCTAIGAICQNTPGNFSCTCPQGKEMMNGMCMAKKKSSAWVIPIIGTSLGLVVLIVTITCAYLIQQRRKLEHIKQRYFHQHGGMLLYEEIKSQQGNAFKIFPEAELQEATDKFSEQRVLGHGGHGIVYKGLLKGSVEVAVKRCMSIDEHHKKEFGKEMLILSQINHKNIVKLLGCCLEVQVPMLVYEFIPNGTLFQLIHGNRGRQISLATRVEIAHQSAEALAYLHSWASPPIIHGDVKTSNILIDRDCTAKLSDFGASILAPTDESQFVTLVQGTCGYLDPEYMQTCQLTDKSDVYSFGVVLLELLTRKMPFNLDGPEDEKSLATRFISLTKEGKLEEILDDQLKNDNDMGFLEETAELAMQCLEISGANRPSMRDISERLDRLRKVLQHPWAQQIPEEMESLLGESSLRSSEIAITGTLSIEKEAVKKLNRYIIAFKQLYCRLFGYTRLCKISIWVWVICSKQPKSVYEFVSNGTLYLHLHLMELRSLPWNDRLRMASETTEDIAYLHSAVSVPIIHRDINFKPSRHVMFDQTGITTKVQGTIGYIDPIYYYTRRMTEKSDEKKKPFAYVSSGEEGLVKHFIDLLSLEWQVREEGGKQVAEEVSTLEATCVKLNPDERPTVRETSGDGTRSHSSKGACFRKCHRGEISEASRT</sequence>
<dbReference type="InterPro" id="IPR008271">
    <property type="entry name" value="Ser/Thr_kinase_AS"/>
</dbReference>
<keyword evidence="8 12" id="KW-0067">ATP-binding</keyword>
<dbReference type="PROSITE" id="PS00107">
    <property type="entry name" value="PROTEIN_KINASE_ATP"/>
    <property type="match status" value="1"/>
</dbReference>
<evidence type="ECO:0000256" key="13">
    <source>
        <dbReference type="SAM" id="MobiDB-lite"/>
    </source>
</evidence>
<gene>
    <name evidence="18" type="ORF">U9M48_001873</name>
</gene>
<feature type="transmembrane region" description="Helical" evidence="14">
    <location>
        <begin position="355"/>
        <end position="379"/>
    </location>
</feature>
<dbReference type="PROSITE" id="PS50026">
    <property type="entry name" value="EGF_3"/>
    <property type="match status" value="1"/>
</dbReference>
<keyword evidence="14" id="KW-1133">Transmembrane helix</keyword>
<feature type="region of interest" description="Disordered" evidence="13">
    <location>
        <begin position="931"/>
        <end position="953"/>
    </location>
</feature>
<evidence type="ECO:0000313" key="18">
    <source>
        <dbReference type="EMBL" id="WVZ50635.1"/>
    </source>
</evidence>
<evidence type="ECO:0000256" key="9">
    <source>
        <dbReference type="ARBA" id="ARBA00023157"/>
    </source>
</evidence>
<keyword evidence="14" id="KW-0812">Transmembrane</keyword>
<evidence type="ECO:0000256" key="10">
    <source>
        <dbReference type="ARBA" id="ARBA00023180"/>
    </source>
</evidence>
<keyword evidence="4" id="KW-0808">Transferase</keyword>
<organism evidence="18 19">
    <name type="scientific">Paspalum notatum var. saurae</name>
    <dbReference type="NCBI Taxonomy" id="547442"/>
    <lineage>
        <taxon>Eukaryota</taxon>
        <taxon>Viridiplantae</taxon>
        <taxon>Streptophyta</taxon>
        <taxon>Embryophyta</taxon>
        <taxon>Tracheophyta</taxon>
        <taxon>Spermatophyta</taxon>
        <taxon>Magnoliopsida</taxon>
        <taxon>Liliopsida</taxon>
        <taxon>Poales</taxon>
        <taxon>Poaceae</taxon>
        <taxon>PACMAD clade</taxon>
        <taxon>Panicoideae</taxon>
        <taxon>Andropogonodae</taxon>
        <taxon>Paspaleae</taxon>
        <taxon>Paspalinae</taxon>
        <taxon>Paspalum</taxon>
    </lineage>
</organism>
<dbReference type="InterPro" id="IPR000742">
    <property type="entry name" value="EGF"/>
</dbReference>
<keyword evidence="2" id="KW-0723">Serine/threonine-protein kinase</keyword>
<dbReference type="InterPro" id="IPR001881">
    <property type="entry name" value="EGF-like_Ca-bd_dom"/>
</dbReference>
<evidence type="ECO:0000256" key="5">
    <source>
        <dbReference type="ARBA" id="ARBA00022729"/>
    </source>
</evidence>
<dbReference type="FunFam" id="1.10.510.10:FF:000084">
    <property type="entry name" value="Wall-associated receptor kinase 2"/>
    <property type="match status" value="1"/>
</dbReference>
<feature type="domain" description="EGF-like" evidence="17">
    <location>
        <begin position="305"/>
        <end position="347"/>
    </location>
</feature>
<dbReference type="Proteomes" id="UP001341281">
    <property type="component" value="Chromosome 01"/>
</dbReference>
<keyword evidence="19" id="KW-1185">Reference proteome</keyword>
<dbReference type="InterPro" id="IPR001245">
    <property type="entry name" value="Ser-Thr/Tyr_kinase_cat_dom"/>
</dbReference>
<evidence type="ECO:0000313" key="19">
    <source>
        <dbReference type="Proteomes" id="UP001341281"/>
    </source>
</evidence>
<keyword evidence="7" id="KW-0418">Kinase</keyword>
<dbReference type="InterPro" id="IPR017441">
    <property type="entry name" value="Protein_kinase_ATP_BS"/>
</dbReference>
<dbReference type="PROSITE" id="PS01187">
    <property type="entry name" value="EGF_CA"/>
    <property type="match status" value="1"/>
</dbReference>
<protein>
    <submittedName>
        <fullName evidence="18">Uncharacterized protein</fullName>
    </submittedName>
</protein>
<dbReference type="Pfam" id="PF07645">
    <property type="entry name" value="EGF_CA"/>
    <property type="match status" value="1"/>
</dbReference>
<evidence type="ECO:0000256" key="14">
    <source>
        <dbReference type="SAM" id="Phobius"/>
    </source>
</evidence>
<dbReference type="Gene3D" id="1.10.510.10">
    <property type="entry name" value="Transferase(Phosphotransferase) domain 1"/>
    <property type="match status" value="2"/>
</dbReference>
<dbReference type="InterPro" id="IPR011009">
    <property type="entry name" value="Kinase-like_dom_sf"/>
</dbReference>
<feature type="signal peptide" evidence="15">
    <location>
        <begin position="1"/>
        <end position="33"/>
    </location>
</feature>
<dbReference type="SUPFAM" id="SSF57196">
    <property type="entry name" value="EGF/Laminin"/>
    <property type="match status" value="1"/>
</dbReference>
<evidence type="ECO:0000256" key="4">
    <source>
        <dbReference type="ARBA" id="ARBA00022679"/>
    </source>
</evidence>
<name>A0AAQ3PFC6_PASNO</name>
<dbReference type="FunFam" id="3.30.200.20:FF:000337">
    <property type="entry name" value="Wall-associated receptor kinase 3"/>
    <property type="match status" value="1"/>
</dbReference>
<feature type="compositionally biased region" description="Basic and acidic residues" evidence="13">
    <location>
        <begin position="931"/>
        <end position="942"/>
    </location>
</feature>
<dbReference type="InterPro" id="IPR000152">
    <property type="entry name" value="EGF-type_Asp/Asn_hydroxyl_site"/>
</dbReference>
<evidence type="ECO:0000259" key="16">
    <source>
        <dbReference type="PROSITE" id="PS50011"/>
    </source>
</evidence>
<feature type="chain" id="PRO_5042969454" evidence="15">
    <location>
        <begin position="34"/>
        <end position="970"/>
    </location>
</feature>
<evidence type="ECO:0000256" key="15">
    <source>
        <dbReference type="SAM" id="SignalP"/>
    </source>
</evidence>
<evidence type="ECO:0000256" key="3">
    <source>
        <dbReference type="ARBA" id="ARBA00022536"/>
    </source>
</evidence>
<dbReference type="PANTHER" id="PTHR27005:SF253">
    <property type="entry name" value="PROTEIN KINASE DOMAIN-CONTAINING PROTEIN"/>
    <property type="match status" value="1"/>
</dbReference>
<dbReference type="Gene3D" id="2.10.25.10">
    <property type="entry name" value="Laminin"/>
    <property type="match status" value="1"/>
</dbReference>
<evidence type="ECO:0000256" key="2">
    <source>
        <dbReference type="ARBA" id="ARBA00022527"/>
    </source>
</evidence>
<dbReference type="SMART" id="SM00220">
    <property type="entry name" value="S_TKc"/>
    <property type="match status" value="1"/>
</dbReference>
<dbReference type="SMART" id="SM00179">
    <property type="entry name" value="EGF_CA"/>
    <property type="match status" value="1"/>
</dbReference>
<dbReference type="InterPro" id="IPR045274">
    <property type="entry name" value="WAK-like"/>
</dbReference>
<comment type="caution">
    <text evidence="11">Lacks conserved residue(s) required for the propagation of feature annotation.</text>
</comment>
<keyword evidence="6 12" id="KW-0547">Nucleotide-binding</keyword>
<evidence type="ECO:0000256" key="1">
    <source>
        <dbReference type="ARBA" id="ARBA00004479"/>
    </source>
</evidence>
<dbReference type="EMBL" id="CP144745">
    <property type="protein sequence ID" value="WVZ50635.1"/>
    <property type="molecule type" value="Genomic_DNA"/>
</dbReference>
<dbReference type="PROSITE" id="PS00108">
    <property type="entry name" value="PROTEIN_KINASE_ST"/>
    <property type="match status" value="1"/>
</dbReference>
<keyword evidence="5 15" id="KW-0732">Signal</keyword>
<proteinExistence type="predicted"/>
<dbReference type="Gene3D" id="3.30.200.20">
    <property type="entry name" value="Phosphorylase Kinase, domain 1"/>
    <property type="match status" value="1"/>
</dbReference>